<dbReference type="EnsemblProtists" id="EOD17033">
    <property type="protein sequence ID" value="EOD17033"/>
    <property type="gene ID" value="EMIHUDRAFT_244562"/>
</dbReference>
<sequence>MLPVVVAALLSEIGSTLRNGLCNKPMSELSFNAIVHGLFNEPGAIRSGDVLDVGARDGSWSCMYACQQPERTVRAVDPSRKLVRTLGSCMKAHRNLRTYVAAVSNASGVLHGKTEGGVGFDMSIQIGDIQQRSAARTDNSNPAHDVAVRTIDSLVEEWNSPLGFAHLDLEGMEALAVSGMRSTLARDRPVFSMELAAHHPAAETLLRLVQSLSYTSYVVQEQCGMRFDCRNVINFPNEHLHNLLDSPTLDLAARYSVIAFVNASNIKKFSRLQPKTVGNAWLCSNKWFCINRFANSVPAELVAQHGPPGLLNERQMVGSFLRAGQKLPGFD</sequence>
<dbReference type="Pfam" id="PF05050">
    <property type="entry name" value="Methyltransf_21"/>
    <property type="match status" value="1"/>
</dbReference>
<proteinExistence type="predicted"/>
<dbReference type="RefSeq" id="XP_005769462.1">
    <property type="nucleotide sequence ID" value="XM_005769405.1"/>
</dbReference>
<name>A0A0D3K8W3_EMIH1</name>
<dbReference type="Gene3D" id="3.40.50.150">
    <property type="entry name" value="Vaccinia Virus protein VP39"/>
    <property type="match status" value="1"/>
</dbReference>
<accession>A0A0D3K8W3</accession>
<protein>
    <recommendedName>
        <fullName evidence="1">Methyltransferase FkbM domain-containing protein</fullName>
    </recommendedName>
</protein>
<keyword evidence="3" id="KW-1185">Reference proteome</keyword>
<dbReference type="InterPro" id="IPR029063">
    <property type="entry name" value="SAM-dependent_MTases_sf"/>
</dbReference>
<evidence type="ECO:0000313" key="3">
    <source>
        <dbReference type="Proteomes" id="UP000013827"/>
    </source>
</evidence>
<organism evidence="2 3">
    <name type="scientific">Emiliania huxleyi (strain CCMP1516)</name>
    <dbReference type="NCBI Taxonomy" id="280463"/>
    <lineage>
        <taxon>Eukaryota</taxon>
        <taxon>Haptista</taxon>
        <taxon>Haptophyta</taxon>
        <taxon>Prymnesiophyceae</taxon>
        <taxon>Isochrysidales</taxon>
        <taxon>Noelaerhabdaceae</taxon>
        <taxon>Emiliania</taxon>
    </lineage>
</organism>
<dbReference type="PaxDb" id="2903-EOD17033"/>
<dbReference type="GeneID" id="17263182"/>
<dbReference type="KEGG" id="ehx:EMIHUDRAFT_202837"/>
<dbReference type="InterPro" id="IPR006342">
    <property type="entry name" value="FkbM_mtfrase"/>
</dbReference>
<dbReference type="KEGG" id="ehx:EMIHUDRAFT_244562"/>
<dbReference type="Proteomes" id="UP000013827">
    <property type="component" value="Unassembled WGS sequence"/>
</dbReference>
<reference evidence="3" key="1">
    <citation type="journal article" date="2013" name="Nature">
        <title>Pan genome of the phytoplankton Emiliania underpins its global distribution.</title>
        <authorList>
            <person name="Read B.A."/>
            <person name="Kegel J."/>
            <person name="Klute M.J."/>
            <person name="Kuo A."/>
            <person name="Lefebvre S.C."/>
            <person name="Maumus F."/>
            <person name="Mayer C."/>
            <person name="Miller J."/>
            <person name="Monier A."/>
            <person name="Salamov A."/>
            <person name="Young J."/>
            <person name="Aguilar M."/>
            <person name="Claverie J.M."/>
            <person name="Frickenhaus S."/>
            <person name="Gonzalez K."/>
            <person name="Herman E.K."/>
            <person name="Lin Y.C."/>
            <person name="Napier J."/>
            <person name="Ogata H."/>
            <person name="Sarno A.F."/>
            <person name="Shmutz J."/>
            <person name="Schroeder D."/>
            <person name="de Vargas C."/>
            <person name="Verret F."/>
            <person name="von Dassow P."/>
            <person name="Valentin K."/>
            <person name="Van de Peer Y."/>
            <person name="Wheeler G."/>
            <person name="Dacks J.B."/>
            <person name="Delwiche C.F."/>
            <person name="Dyhrman S.T."/>
            <person name="Glockner G."/>
            <person name="John U."/>
            <person name="Richards T."/>
            <person name="Worden A.Z."/>
            <person name="Zhang X."/>
            <person name="Grigoriev I.V."/>
            <person name="Allen A.E."/>
            <person name="Bidle K."/>
            <person name="Borodovsky M."/>
            <person name="Bowler C."/>
            <person name="Brownlee C."/>
            <person name="Cock J.M."/>
            <person name="Elias M."/>
            <person name="Gladyshev V.N."/>
            <person name="Groth M."/>
            <person name="Guda C."/>
            <person name="Hadaegh A."/>
            <person name="Iglesias-Rodriguez M.D."/>
            <person name="Jenkins J."/>
            <person name="Jones B.M."/>
            <person name="Lawson T."/>
            <person name="Leese F."/>
            <person name="Lindquist E."/>
            <person name="Lobanov A."/>
            <person name="Lomsadze A."/>
            <person name="Malik S.B."/>
            <person name="Marsh M.E."/>
            <person name="Mackinder L."/>
            <person name="Mock T."/>
            <person name="Mueller-Roeber B."/>
            <person name="Pagarete A."/>
            <person name="Parker M."/>
            <person name="Probert I."/>
            <person name="Quesneville H."/>
            <person name="Raines C."/>
            <person name="Rensing S.A."/>
            <person name="Riano-Pachon D.M."/>
            <person name="Richier S."/>
            <person name="Rokitta S."/>
            <person name="Shiraiwa Y."/>
            <person name="Soanes D.M."/>
            <person name="van der Giezen M."/>
            <person name="Wahlund T.M."/>
            <person name="Williams B."/>
            <person name="Wilson W."/>
            <person name="Wolfe G."/>
            <person name="Wurch L.L."/>
        </authorList>
    </citation>
    <scope>NUCLEOTIDE SEQUENCE</scope>
</reference>
<feature type="domain" description="Methyltransferase FkbM" evidence="1">
    <location>
        <begin position="52"/>
        <end position="211"/>
    </location>
</feature>
<dbReference type="HOGENOM" id="CLU_856433_0_0_1"/>
<dbReference type="GeneID" id="17277470"/>
<dbReference type="SUPFAM" id="SSF53335">
    <property type="entry name" value="S-adenosyl-L-methionine-dependent methyltransferases"/>
    <property type="match status" value="1"/>
</dbReference>
<evidence type="ECO:0000313" key="2">
    <source>
        <dbReference type="EnsemblProtists" id="EOD32198"/>
    </source>
</evidence>
<dbReference type="PANTHER" id="PTHR36973:SF4">
    <property type="entry name" value="NODULATION PROTEIN"/>
    <property type="match status" value="1"/>
</dbReference>
<evidence type="ECO:0000259" key="1">
    <source>
        <dbReference type="Pfam" id="PF05050"/>
    </source>
</evidence>
<dbReference type="AlphaFoldDB" id="A0A0D3K8W3"/>
<dbReference type="InterPro" id="IPR053188">
    <property type="entry name" value="FkbM_Methyltransferase"/>
</dbReference>
<dbReference type="EnsemblProtists" id="EOD32198">
    <property type="protein sequence ID" value="EOD32198"/>
    <property type="gene ID" value="EMIHUDRAFT_202837"/>
</dbReference>
<dbReference type="PANTHER" id="PTHR36973">
    <property type="entry name" value="SLL1456 PROTEIN-RELATED"/>
    <property type="match status" value="1"/>
</dbReference>
<reference evidence="2" key="2">
    <citation type="submission" date="2024-10" db="UniProtKB">
        <authorList>
            <consortium name="EnsemblProtists"/>
        </authorList>
    </citation>
    <scope>IDENTIFICATION</scope>
</reference>
<dbReference type="NCBIfam" id="TIGR01444">
    <property type="entry name" value="fkbM_fam"/>
    <property type="match status" value="1"/>
</dbReference>
<dbReference type="RefSeq" id="XP_005784627.1">
    <property type="nucleotide sequence ID" value="XM_005784570.1"/>
</dbReference>